<accession>A0ABP9VCR9</accession>
<sequence>MNQEAEYRLRVLDPQGEEKHVLELNPPLTSGTPLYLDGGVRRMEVRGNGDCREATFEGDPLTLGIGPRDTVQVQWRPDRLSNWRNRYAGTVVVNGSTETDETGKYKLQGLSIRRLKEVEVRKTLLQDDLGAQLRQLFSDLVNSGQLGKTLQKPTEASIPNLNVTSAALSPNYRHVDELIDKYLKGRSTQTKTYLNPDGGTDNRTVTPDWGVTGDLVPVFGYPAGVLELDEGTLGVTVDGFDVDSTTLVTDVRVMFTKTMQASQILAVNGLIGGRTPISAETRSIFPLTLPLSVAPRTFGESWRNLPLGTQAEYFTPEAGVRFAAVAQFIDIFSPEENVPVASGQVEALADTDPNTYIELGRPSRLPSDYVLKLFFGEGECPVGFRLNILSSPGYTVVARVYGHDGVNEGRMVAINPLPGTADMYLFPSAIIDEVRASLKRDRTLEVGIALTTSSSVTIKNGSTSTTSSVTPSPLRIATMSFLHINQAMMLQLAQPLARLPWINAVSVRVEGWAVEPAPTLRLTRRDAAGQSLGFRELPIDLMVYDIDPDGEMYTEIRCGQTDDAEALSWASTIAQRDQSATLDAVHANT</sequence>
<evidence type="ECO:0000313" key="1">
    <source>
        <dbReference type="EMBL" id="GAA5503024.1"/>
    </source>
</evidence>
<dbReference type="Proteomes" id="UP001458946">
    <property type="component" value="Unassembled WGS sequence"/>
</dbReference>
<organism evidence="1 2">
    <name type="scientific">Deinococcus xinjiangensis</name>
    <dbReference type="NCBI Taxonomy" id="457454"/>
    <lineage>
        <taxon>Bacteria</taxon>
        <taxon>Thermotogati</taxon>
        <taxon>Deinococcota</taxon>
        <taxon>Deinococci</taxon>
        <taxon>Deinococcales</taxon>
        <taxon>Deinococcaceae</taxon>
        <taxon>Deinococcus</taxon>
    </lineage>
</organism>
<proteinExistence type="predicted"/>
<gene>
    <name evidence="1" type="ORF">Dxin01_02773</name>
</gene>
<dbReference type="RefSeq" id="WP_353542997.1">
    <property type="nucleotide sequence ID" value="NZ_BAABRN010000035.1"/>
</dbReference>
<reference evidence="1 2" key="1">
    <citation type="submission" date="2024-02" db="EMBL/GenBank/DDBJ databases">
        <title>Deinococcus xinjiangensis NBRC 107630.</title>
        <authorList>
            <person name="Ichikawa N."/>
            <person name="Katano-Makiyama Y."/>
            <person name="Hidaka K."/>
        </authorList>
    </citation>
    <scope>NUCLEOTIDE SEQUENCE [LARGE SCALE GENOMIC DNA]</scope>
    <source>
        <strain evidence="1 2">NBRC 107630</strain>
    </source>
</reference>
<evidence type="ECO:0000313" key="2">
    <source>
        <dbReference type="Proteomes" id="UP001458946"/>
    </source>
</evidence>
<comment type="caution">
    <text evidence="1">The sequence shown here is derived from an EMBL/GenBank/DDBJ whole genome shotgun (WGS) entry which is preliminary data.</text>
</comment>
<dbReference type="EMBL" id="BAABRN010000035">
    <property type="protein sequence ID" value="GAA5503024.1"/>
    <property type="molecule type" value="Genomic_DNA"/>
</dbReference>
<protein>
    <submittedName>
        <fullName evidence="1">Uncharacterized protein</fullName>
    </submittedName>
</protein>
<keyword evidence="2" id="KW-1185">Reference proteome</keyword>
<name>A0ABP9VCR9_9DEIO</name>